<reference evidence="4" key="1">
    <citation type="submission" date="2017-04" db="EMBL/GenBank/DDBJ databases">
        <authorList>
            <person name="Abreu V.A."/>
            <person name="Popin R.V."/>
            <person name="Rigonato J."/>
            <person name="Andreote A.P."/>
            <person name="Schaker P.C."/>
            <person name="Hoff-Risseti C."/>
            <person name="Alvarenga D.O."/>
            <person name="Varani A.M."/>
            <person name="Fiore M.F."/>
        </authorList>
    </citation>
    <scope>NUCLEOTIDE SEQUENCE [LARGE SCALE GENOMIC DNA]</scope>
    <source>
        <strain evidence="4">CENA303</strain>
    </source>
</reference>
<name>A0A1X4G8Y7_9CYAN</name>
<accession>A0A1X4G8Y7</accession>
<dbReference type="InterPro" id="IPR018536">
    <property type="entry name" value="CpcS/CpeS"/>
</dbReference>
<comment type="caution">
    <text evidence="3">The sequence shown here is derived from an EMBL/GenBank/DDBJ whole genome shotgun (WGS) entry which is preliminary data.</text>
</comment>
<proteinExistence type="inferred from homology"/>
<dbReference type="EMBL" id="NBYN01000031">
    <property type="protein sequence ID" value="OSO92894.1"/>
    <property type="molecule type" value="Genomic_DNA"/>
</dbReference>
<dbReference type="Gene3D" id="2.40.128.20">
    <property type="match status" value="1"/>
</dbReference>
<dbReference type="InterPro" id="IPR012674">
    <property type="entry name" value="Calycin"/>
</dbReference>
<dbReference type="Pfam" id="PF09367">
    <property type="entry name" value="CpeS"/>
    <property type="match status" value="1"/>
</dbReference>
<gene>
    <name evidence="3" type="ORF">B7O87_06505</name>
</gene>
<organism evidence="3 4">
    <name type="scientific">Cylindrospermopsis raciborskii CENA303</name>
    <dbReference type="NCBI Taxonomy" id="1170769"/>
    <lineage>
        <taxon>Bacteria</taxon>
        <taxon>Bacillati</taxon>
        <taxon>Cyanobacteriota</taxon>
        <taxon>Cyanophyceae</taxon>
        <taxon>Nostocales</taxon>
        <taxon>Aphanizomenonaceae</taxon>
        <taxon>Cylindrospermopsis</taxon>
    </lineage>
</organism>
<dbReference type="GO" id="GO:0016829">
    <property type="term" value="F:lyase activity"/>
    <property type="evidence" value="ECO:0007669"/>
    <property type="project" value="UniProtKB-KW"/>
</dbReference>
<evidence type="ECO:0000313" key="3">
    <source>
        <dbReference type="EMBL" id="OSO92894.1"/>
    </source>
</evidence>
<sequence>MNVEEFFELSAGKWFSHRTSHHLAFKQSEDGKSDIVIDILTVDHPEVIKLCEQYSIIPDAASCGARVTWKGTMEWDQECDSLWANIGN</sequence>
<evidence type="ECO:0000313" key="4">
    <source>
        <dbReference type="Proteomes" id="UP000192997"/>
    </source>
</evidence>
<protein>
    <submittedName>
        <fullName evidence="3">Phycobiliprotein lyase</fullName>
    </submittedName>
</protein>
<evidence type="ECO:0000256" key="1">
    <source>
        <dbReference type="ARBA" id="ARBA00010681"/>
    </source>
</evidence>
<dbReference type="Proteomes" id="UP000192997">
    <property type="component" value="Unassembled WGS sequence"/>
</dbReference>
<dbReference type="AlphaFoldDB" id="A0A1X4G8Y7"/>
<evidence type="ECO:0000256" key="2">
    <source>
        <dbReference type="ARBA" id="ARBA00023239"/>
    </source>
</evidence>
<comment type="similarity">
    <text evidence="1">Belongs to the CpcS/CpeS biliprotein lyase family.</text>
</comment>
<keyword evidence="2 3" id="KW-0456">Lyase</keyword>